<evidence type="ECO:0000313" key="14">
    <source>
        <dbReference type="EMBL" id="TCK27217.1"/>
    </source>
</evidence>
<dbReference type="OrthoDB" id="9806756at2"/>
<feature type="binding site" evidence="10">
    <location>
        <begin position="113"/>
        <end position="116"/>
    </location>
    <ligand>
        <name>substrate</name>
    </ligand>
</feature>
<dbReference type="PROSITE" id="PS00124">
    <property type="entry name" value="FBPASE"/>
    <property type="match status" value="1"/>
</dbReference>
<sequence>MHAAQPSLETFLAGRCRGRTAPLVRLVPEIARVCATIAAHLATGPLTGLATPTAQTNTHGEVQKGLDLLAHECFVRADWEGRLAGLVSEEAERPHMFTSGADARHLLMVDPLDGSSNVEVDGPLGTIFSILPAPPDGLTGDDADFLRPGTEQLCAGYVLYGPSTQLVLTVGDGVHAFTLDPGTGTFHLTGTGLRVPEDAPEFSVNTANRRFWEPAVRRWVDECHAGRSGPLHRDFTMRWTAALVADSHRILTRGGVYLNPWDGRNPDRPAKLRLLYEAAPMAFLFEQAGGAATTGRGRILDVEPRDVHQRVPLVIGSRHDVLRIEQYHQRHNDGPSRFHLYGERGLFRQAAV</sequence>
<comment type="pathway">
    <text evidence="2">Carbohydrate biosynthesis; Calvin cycle.</text>
</comment>
<dbReference type="GO" id="GO:0005986">
    <property type="term" value="P:sucrose biosynthetic process"/>
    <property type="evidence" value="ECO:0007669"/>
    <property type="project" value="TreeGrafter"/>
</dbReference>
<feature type="binding site" evidence="10">
    <location>
        <position position="205"/>
    </location>
    <ligand>
        <name>substrate</name>
    </ligand>
</feature>
<keyword evidence="6 10" id="KW-0479">Metal-binding</keyword>
<feature type="domain" description="Fructose-1-6-bisphosphatase class 1 C-terminal" evidence="13">
    <location>
        <begin position="195"/>
        <end position="329"/>
    </location>
</feature>
<dbReference type="GO" id="GO:0019253">
    <property type="term" value="P:reductive pentose-phosphate cycle"/>
    <property type="evidence" value="ECO:0007669"/>
    <property type="project" value="UniProtKB-KW"/>
</dbReference>
<dbReference type="GO" id="GO:0005829">
    <property type="term" value="C:cytosol"/>
    <property type="evidence" value="ECO:0007669"/>
    <property type="project" value="TreeGrafter"/>
</dbReference>
<dbReference type="PIRSF" id="PIRSF500210">
    <property type="entry name" value="FBPtase"/>
    <property type="match status" value="1"/>
</dbReference>
<feature type="binding site" evidence="10">
    <location>
        <position position="110"/>
    </location>
    <ligand>
        <name>Mg(2+)</name>
        <dbReference type="ChEBI" id="CHEBI:18420"/>
        <label>1</label>
    </ligand>
</feature>
<dbReference type="FunFam" id="3.40.190.80:FF:000011">
    <property type="entry name" value="Fructose-1,6-bisphosphatase class 1"/>
    <property type="match status" value="1"/>
</dbReference>
<organism evidence="14 15">
    <name type="scientific">Pseudonocardia endophytica</name>
    <dbReference type="NCBI Taxonomy" id="401976"/>
    <lineage>
        <taxon>Bacteria</taxon>
        <taxon>Bacillati</taxon>
        <taxon>Actinomycetota</taxon>
        <taxon>Actinomycetes</taxon>
        <taxon>Pseudonocardiales</taxon>
        <taxon>Pseudonocardiaceae</taxon>
        <taxon>Pseudonocardia</taxon>
    </lineage>
</organism>
<keyword evidence="15" id="KW-1185">Reference proteome</keyword>
<dbReference type="EC" id="3.1.3.11" evidence="10"/>
<comment type="caution">
    <text evidence="10">Lacks conserved residue(s) required for the propagation of feature annotation.</text>
</comment>
<dbReference type="InterPro" id="IPR044015">
    <property type="entry name" value="FBPase_C_dom"/>
</dbReference>
<dbReference type="InterPro" id="IPR033391">
    <property type="entry name" value="FBPase_N"/>
</dbReference>
<feature type="binding site" evidence="10">
    <location>
        <position position="113"/>
    </location>
    <ligand>
        <name>Mg(2+)</name>
        <dbReference type="ChEBI" id="CHEBI:18420"/>
        <label>2</label>
    </ligand>
</feature>
<evidence type="ECO:0000313" key="15">
    <source>
        <dbReference type="Proteomes" id="UP000295560"/>
    </source>
</evidence>
<dbReference type="Proteomes" id="UP000295560">
    <property type="component" value="Unassembled WGS sequence"/>
</dbReference>
<accession>A0A4R1HWV5</accession>
<dbReference type="Pfam" id="PF18913">
    <property type="entry name" value="FBPase_C"/>
    <property type="match status" value="1"/>
</dbReference>
<proteinExistence type="inferred from homology"/>
<dbReference type="AlphaFoldDB" id="A0A4R1HWV5"/>
<feature type="binding site" evidence="10">
    <location>
        <position position="271"/>
    </location>
    <ligand>
        <name>substrate</name>
    </ligand>
</feature>
<comment type="caution">
    <text evidence="14">The sequence shown here is derived from an EMBL/GenBank/DDBJ whole genome shotgun (WGS) entry which is preliminary data.</text>
</comment>
<name>A0A4R1HWV5_PSEEN</name>
<comment type="subunit">
    <text evidence="10">Homotetramer.</text>
</comment>
<keyword evidence="5" id="KW-0113">Calvin cycle</keyword>
<dbReference type="InterPro" id="IPR020548">
    <property type="entry name" value="Fructose_bisphosphatase_AS"/>
</dbReference>
<evidence type="ECO:0000256" key="6">
    <source>
        <dbReference type="ARBA" id="ARBA00022723"/>
    </source>
</evidence>
<gene>
    <name evidence="10" type="primary">fbp</name>
    <name evidence="14" type="ORF">EV378_3084</name>
</gene>
<dbReference type="GO" id="GO:0030388">
    <property type="term" value="P:fructose 1,6-bisphosphate metabolic process"/>
    <property type="evidence" value="ECO:0007669"/>
    <property type="project" value="TreeGrafter"/>
</dbReference>
<dbReference type="HAMAP" id="MF_01855">
    <property type="entry name" value="FBPase_class1"/>
    <property type="match status" value="1"/>
</dbReference>
<dbReference type="PANTHER" id="PTHR11556:SF35">
    <property type="entry name" value="SEDOHEPTULOSE-1,7-BISPHOSPHATASE, CHLOROPLASTIC"/>
    <property type="match status" value="1"/>
</dbReference>
<evidence type="ECO:0000256" key="2">
    <source>
        <dbReference type="ARBA" id="ARBA00005215"/>
    </source>
</evidence>
<dbReference type="NCBIfam" id="NF006779">
    <property type="entry name" value="PRK09293.1-3"/>
    <property type="match status" value="1"/>
</dbReference>
<keyword evidence="4 10" id="KW-0963">Cytoplasm</keyword>
<dbReference type="RefSeq" id="WP_132425631.1">
    <property type="nucleotide sequence ID" value="NZ_SMFZ01000001.1"/>
</dbReference>
<comment type="similarity">
    <text evidence="3 10 11">Belongs to the FBPase class 1 family.</text>
</comment>
<evidence type="ECO:0000256" key="5">
    <source>
        <dbReference type="ARBA" id="ARBA00022567"/>
    </source>
</evidence>
<dbReference type="GO" id="GO:0006094">
    <property type="term" value="P:gluconeogenesis"/>
    <property type="evidence" value="ECO:0007669"/>
    <property type="project" value="UniProtKB-UniRule"/>
</dbReference>
<feature type="binding site" evidence="10">
    <location>
        <position position="89"/>
    </location>
    <ligand>
        <name>Mg(2+)</name>
        <dbReference type="ChEBI" id="CHEBI:18420"/>
        <label>1</label>
    </ligand>
</feature>
<evidence type="ECO:0000256" key="4">
    <source>
        <dbReference type="ARBA" id="ARBA00022490"/>
    </source>
</evidence>
<evidence type="ECO:0000256" key="3">
    <source>
        <dbReference type="ARBA" id="ARBA00010941"/>
    </source>
</evidence>
<evidence type="ECO:0000259" key="13">
    <source>
        <dbReference type="Pfam" id="PF18913"/>
    </source>
</evidence>
<dbReference type="GO" id="GO:0042132">
    <property type="term" value="F:fructose 1,6-bisphosphate 1-phosphatase activity"/>
    <property type="evidence" value="ECO:0007669"/>
    <property type="project" value="UniProtKB-UniRule"/>
</dbReference>
<protein>
    <recommendedName>
        <fullName evidence="10">Fructose-1,6-bisphosphatase class 1</fullName>
        <shortName evidence="10">FBPase class 1</shortName>
        <ecNumber evidence="10">3.1.3.11</ecNumber>
    </recommendedName>
    <alternativeName>
        <fullName evidence="10">D-fructose-1,6-bisphosphate 1-phosphohydrolase class 1</fullName>
    </alternativeName>
</protein>
<feature type="binding site" evidence="10">
    <location>
        <position position="277"/>
    </location>
    <ligand>
        <name>Mg(2+)</name>
        <dbReference type="ChEBI" id="CHEBI:18420"/>
        <label>2</label>
    </ligand>
</feature>
<keyword evidence="8 10" id="KW-0460">Magnesium</keyword>
<dbReference type="GO" id="GO:0006002">
    <property type="term" value="P:fructose 6-phosphate metabolic process"/>
    <property type="evidence" value="ECO:0007669"/>
    <property type="project" value="TreeGrafter"/>
</dbReference>
<dbReference type="SUPFAM" id="SSF56655">
    <property type="entry name" value="Carbohydrate phosphatase"/>
    <property type="match status" value="1"/>
</dbReference>
<dbReference type="PANTHER" id="PTHR11556">
    <property type="entry name" value="FRUCTOSE-1,6-BISPHOSPHATASE-RELATED"/>
    <property type="match status" value="1"/>
</dbReference>
<evidence type="ECO:0000256" key="8">
    <source>
        <dbReference type="ARBA" id="ARBA00022842"/>
    </source>
</evidence>
<feature type="domain" description="Fructose-1-6-bisphosphatase class I N-terminal" evidence="12">
    <location>
        <begin position="23"/>
        <end position="189"/>
    </location>
</feature>
<feature type="binding site" evidence="10">
    <location>
        <position position="112"/>
    </location>
    <ligand>
        <name>Mg(2+)</name>
        <dbReference type="ChEBI" id="CHEBI:18420"/>
        <label>1</label>
    </ligand>
</feature>
<comment type="catalytic activity">
    <reaction evidence="1 10">
        <text>beta-D-fructose 1,6-bisphosphate + H2O = beta-D-fructose 6-phosphate + phosphate</text>
        <dbReference type="Rhea" id="RHEA:11064"/>
        <dbReference type="ChEBI" id="CHEBI:15377"/>
        <dbReference type="ChEBI" id="CHEBI:32966"/>
        <dbReference type="ChEBI" id="CHEBI:43474"/>
        <dbReference type="ChEBI" id="CHEBI:57634"/>
        <dbReference type="EC" id="3.1.3.11"/>
    </reaction>
</comment>
<comment type="subcellular location">
    <subcellularLocation>
        <location evidence="10">Cytoplasm</location>
    </subcellularLocation>
</comment>
<dbReference type="PIRSF" id="PIRSF000904">
    <property type="entry name" value="FBPtase_SBPase"/>
    <property type="match status" value="1"/>
</dbReference>
<keyword evidence="9 10" id="KW-0119">Carbohydrate metabolism</keyword>
<dbReference type="CDD" id="cd00354">
    <property type="entry name" value="FBPase"/>
    <property type="match status" value="1"/>
</dbReference>
<dbReference type="PRINTS" id="PR00115">
    <property type="entry name" value="F16BPHPHTASE"/>
</dbReference>
<evidence type="ECO:0000256" key="11">
    <source>
        <dbReference type="RuleBase" id="RU000508"/>
    </source>
</evidence>
<dbReference type="Gene3D" id="3.30.540.10">
    <property type="entry name" value="Fructose-1,6-Bisphosphatase, subunit A, domain 1"/>
    <property type="match status" value="1"/>
</dbReference>
<dbReference type="Pfam" id="PF00316">
    <property type="entry name" value="FBPase"/>
    <property type="match status" value="1"/>
</dbReference>
<dbReference type="GO" id="GO:0006000">
    <property type="term" value="P:fructose metabolic process"/>
    <property type="evidence" value="ECO:0007669"/>
    <property type="project" value="TreeGrafter"/>
</dbReference>
<dbReference type="InterPro" id="IPR000146">
    <property type="entry name" value="FBPase_class-1"/>
</dbReference>
<evidence type="ECO:0000256" key="1">
    <source>
        <dbReference type="ARBA" id="ARBA00001273"/>
    </source>
</evidence>
<evidence type="ECO:0000256" key="10">
    <source>
        <dbReference type="HAMAP-Rule" id="MF_01855"/>
    </source>
</evidence>
<feature type="binding site" evidence="10">
    <location>
        <position position="110"/>
    </location>
    <ligand>
        <name>Mg(2+)</name>
        <dbReference type="ChEBI" id="CHEBI:18420"/>
        <label>2</label>
    </ligand>
</feature>
<dbReference type="InterPro" id="IPR028343">
    <property type="entry name" value="FBPtase"/>
</dbReference>
<comment type="cofactor">
    <cofactor evidence="10">
        <name>Mg(2+)</name>
        <dbReference type="ChEBI" id="CHEBI:18420"/>
    </cofactor>
    <text evidence="10">Binds 2 magnesium ions per subunit.</text>
</comment>
<dbReference type="EMBL" id="SMFZ01000001">
    <property type="protein sequence ID" value="TCK27217.1"/>
    <property type="molecule type" value="Genomic_DNA"/>
</dbReference>
<reference evidence="14 15" key="1">
    <citation type="submission" date="2019-03" db="EMBL/GenBank/DDBJ databases">
        <title>Sequencing the genomes of 1000 actinobacteria strains.</title>
        <authorList>
            <person name="Klenk H.-P."/>
        </authorList>
    </citation>
    <scope>NUCLEOTIDE SEQUENCE [LARGE SCALE GENOMIC DNA]</scope>
    <source>
        <strain evidence="14 15">DSM 44969</strain>
    </source>
</reference>
<evidence type="ECO:0000256" key="9">
    <source>
        <dbReference type="ARBA" id="ARBA00023277"/>
    </source>
</evidence>
<dbReference type="Gene3D" id="3.40.190.80">
    <property type="match status" value="1"/>
</dbReference>
<dbReference type="GO" id="GO:0000287">
    <property type="term" value="F:magnesium ion binding"/>
    <property type="evidence" value="ECO:0007669"/>
    <property type="project" value="UniProtKB-UniRule"/>
</dbReference>
<evidence type="ECO:0000259" key="12">
    <source>
        <dbReference type="Pfam" id="PF00316"/>
    </source>
</evidence>
<evidence type="ECO:0000256" key="7">
    <source>
        <dbReference type="ARBA" id="ARBA00022801"/>
    </source>
</evidence>
<keyword evidence="7 10" id="KW-0378">Hydrolase</keyword>